<organism evidence="2 3">
    <name type="scientific">Ceratodon purpureus</name>
    <name type="common">Fire moss</name>
    <name type="synonym">Dicranum purpureum</name>
    <dbReference type="NCBI Taxonomy" id="3225"/>
    <lineage>
        <taxon>Eukaryota</taxon>
        <taxon>Viridiplantae</taxon>
        <taxon>Streptophyta</taxon>
        <taxon>Embryophyta</taxon>
        <taxon>Bryophyta</taxon>
        <taxon>Bryophytina</taxon>
        <taxon>Bryopsida</taxon>
        <taxon>Dicranidae</taxon>
        <taxon>Pseudoditrichales</taxon>
        <taxon>Ditrichaceae</taxon>
        <taxon>Ceratodon</taxon>
    </lineage>
</organism>
<dbReference type="Proteomes" id="UP000822688">
    <property type="component" value="Chromosome 3"/>
</dbReference>
<evidence type="ECO:0000313" key="3">
    <source>
        <dbReference type="Proteomes" id="UP000822688"/>
    </source>
</evidence>
<proteinExistence type="predicted"/>
<feature type="chain" id="PRO_5035932247" description="Secreted protein" evidence="1">
    <location>
        <begin position="22"/>
        <end position="67"/>
    </location>
</feature>
<protein>
    <recommendedName>
        <fullName evidence="4">Secreted protein</fullName>
    </recommendedName>
</protein>
<dbReference type="EMBL" id="CM026423">
    <property type="protein sequence ID" value="KAG0582488.1"/>
    <property type="molecule type" value="Genomic_DNA"/>
</dbReference>
<name>A0A8T0IIW2_CERPU</name>
<dbReference type="AlphaFoldDB" id="A0A8T0IIW2"/>
<evidence type="ECO:0000313" key="2">
    <source>
        <dbReference type="EMBL" id="KAG0582488.1"/>
    </source>
</evidence>
<sequence>MNTPFRCLLILQLQLTWYSSSTRDECSKICRKLTLTHTSSLHNRGNHFSQSLCKPRCSLYKACTTSR</sequence>
<feature type="signal peptide" evidence="1">
    <location>
        <begin position="1"/>
        <end position="21"/>
    </location>
</feature>
<evidence type="ECO:0008006" key="4">
    <source>
        <dbReference type="Google" id="ProtNLM"/>
    </source>
</evidence>
<keyword evidence="1" id="KW-0732">Signal</keyword>
<gene>
    <name evidence="2" type="ORF">KC19_3G064100</name>
</gene>
<keyword evidence="3" id="KW-1185">Reference proteome</keyword>
<reference evidence="2" key="1">
    <citation type="submission" date="2020-06" db="EMBL/GenBank/DDBJ databases">
        <title>WGS assembly of Ceratodon purpureus strain R40.</title>
        <authorList>
            <person name="Carey S.B."/>
            <person name="Jenkins J."/>
            <person name="Shu S."/>
            <person name="Lovell J.T."/>
            <person name="Sreedasyam A."/>
            <person name="Maumus F."/>
            <person name="Tiley G.P."/>
            <person name="Fernandez-Pozo N."/>
            <person name="Barry K."/>
            <person name="Chen C."/>
            <person name="Wang M."/>
            <person name="Lipzen A."/>
            <person name="Daum C."/>
            <person name="Saski C.A."/>
            <person name="Payton A.C."/>
            <person name="Mcbreen J.C."/>
            <person name="Conrad R.E."/>
            <person name="Kollar L.M."/>
            <person name="Olsson S."/>
            <person name="Huttunen S."/>
            <person name="Landis J.B."/>
            <person name="Wickett N.J."/>
            <person name="Johnson M.G."/>
            <person name="Rensing S.A."/>
            <person name="Grimwood J."/>
            <person name="Schmutz J."/>
            <person name="Mcdaniel S.F."/>
        </authorList>
    </citation>
    <scope>NUCLEOTIDE SEQUENCE</scope>
    <source>
        <strain evidence="2">R40</strain>
    </source>
</reference>
<evidence type="ECO:0000256" key="1">
    <source>
        <dbReference type="SAM" id="SignalP"/>
    </source>
</evidence>
<comment type="caution">
    <text evidence="2">The sequence shown here is derived from an EMBL/GenBank/DDBJ whole genome shotgun (WGS) entry which is preliminary data.</text>
</comment>
<accession>A0A8T0IIW2</accession>